<gene>
    <name evidence="2" type="ORF">U9M48_037207</name>
</gene>
<name>A0AAQ3XC64_PASNO</name>
<dbReference type="SUPFAM" id="SSF81383">
    <property type="entry name" value="F-box domain"/>
    <property type="match status" value="1"/>
</dbReference>
<proteinExistence type="predicted"/>
<dbReference type="InterPro" id="IPR036047">
    <property type="entry name" value="F-box-like_dom_sf"/>
</dbReference>
<evidence type="ECO:0000313" key="3">
    <source>
        <dbReference type="Proteomes" id="UP001341281"/>
    </source>
</evidence>
<dbReference type="AlphaFoldDB" id="A0AAQ3XC64"/>
<feature type="compositionally biased region" description="Basic residues" evidence="1">
    <location>
        <begin position="1"/>
        <end position="13"/>
    </location>
</feature>
<dbReference type="PANTHER" id="PTHR33207">
    <property type="entry name" value="F-BOX DOMAIN CONTAINING PROTEIN-RELATED"/>
    <property type="match status" value="1"/>
</dbReference>
<evidence type="ECO:0000313" key="2">
    <source>
        <dbReference type="EMBL" id="WVZ90957.1"/>
    </source>
</evidence>
<evidence type="ECO:0000256" key="1">
    <source>
        <dbReference type="SAM" id="MobiDB-lite"/>
    </source>
</evidence>
<dbReference type="Proteomes" id="UP001341281">
    <property type="component" value="Chromosome 08"/>
</dbReference>
<keyword evidence="3" id="KW-1185">Reference proteome</keyword>
<evidence type="ECO:0008006" key="4">
    <source>
        <dbReference type="Google" id="ProtNLM"/>
    </source>
</evidence>
<dbReference type="EMBL" id="CP144752">
    <property type="protein sequence ID" value="WVZ90957.1"/>
    <property type="molecule type" value="Genomic_DNA"/>
</dbReference>
<protein>
    <recommendedName>
        <fullName evidence="4">F-box domain-containing protein</fullName>
    </recommendedName>
</protein>
<reference evidence="2 3" key="1">
    <citation type="submission" date="2024-02" db="EMBL/GenBank/DDBJ databases">
        <title>High-quality chromosome-scale genome assembly of Pensacola bahiagrass (Paspalum notatum Flugge var. saurae).</title>
        <authorList>
            <person name="Vega J.M."/>
            <person name="Podio M."/>
            <person name="Orjuela J."/>
            <person name="Siena L.A."/>
            <person name="Pessino S.C."/>
            <person name="Combes M.C."/>
            <person name="Mariac C."/>
            <person name="Albertini E."/>
            <person name="Pupilli F."/>
            <person name="Ortiz J.P.A."/>
            <person name="Leblanc O."/>
        </authorList>
    </citation>
    <scope>NUCLEOTIDE SEQUENCE [LARGE SCALE GENOMIC DNA]</scope>
    <source>
        <strain evidence="2">R1</strain>
        <tissue evidence="2">Leaf</tissue>
    </source>
</reference>
<sequence length="398" mass="44901">MADLHRRRPRRAPGARPPALPTPTCLFRAAATCKRWRRVIAGDGFLHRFRSRHGHDSHLLLGHYIATTEPWGRKINAEFVPSPPETAIGLTQRVSLDFLIQPGEKQHIQHELTDSRGGLLAFVQDKWDAVVSDPWTRQYRELSCPWGEDLSDDDDVDVFFDCRGAFLVDAGAVDSDDDSHLSSFRLLCACVFKDDYFYYWVESAIFSARDNSWVSSSTFDGGEIEDMWYSWRMDIYDGLVGRVGRSIFWAGGTHLLALDESTGEFSALELPLAPGTNRYRTYHSQNLRVVAGEGTEAVRVVRVVDGDALEVLMASRDHGAWECMVESRVDLGLLTNIEVKPHQSWYFVDTASSASLLVLGVCSPSSDGYLVLTRRRDHEDRSRRPEPEPSARPHAEVF</sequence>
<feature type="region of interest" description="Disordered" evidence="1">
    <location>
        <begin position="374"/>
        <end position="398"/>
    </location>
</feature>
<accession>A0AAQ3XC64</accession>
<feature type="region of interest" description="Disordered" evidence="1">
    <location>
        <begin position="1"/>
        <end position="21"/>
    </location>
</feature>
<organism evidence="2 3">
    <name type="scientific">Paspalum notatum var. saurae</name>
    <dbReference type="NCBI Taxonomy" id="547442"/>
    <lineage>
        <taxon>Eukaryota</taxon>
        <taxon>Viridiplantae</taxon>
        <taxon>Streptophyta</taxon>
        <taxon>Embryophyta</taxon>
        <taxon>Tracheophyta</taxon>
        <taxon>Spermatophyta</taxon>
        <taxon>Magnoliopsida</taxon>
        <taxon>Liliopsida</taxon>
        <taxon>Poales</taxon>
        <taxon>Poaceae</taxon>
        <taxon>PACMAD clade</taxon>
        <taxon>Panicoideae</taxon>
        <taxon>Andropogonodae</taxon>
        <taxon>Paspaleae</taxon>
        <taxon>Paspalinae</taxon>
        <taxon>Paspalum</taxon>
    </lineage>
</organism>